<sequence length="65" mass="6853">MTKKPEFQEVVEGWLAGNEESHGMTNPAGPVFVGGERTEQALTESNLVADTGCSSCTASTTAWCC</sequence>
<dbReference type="EMBL" id="JABFJV010000015">
    <property type="protein sequence ID" value="NOK32536.1"/>
    <property type="molecule type" value="Genomic_DNA"/>
</dbReference>
<organism evidence="1 2">
    <name type="scientific">Corallococcus exercitus</name>
    <dbReference type="NCBI Taxonomy" id="2316736"/>
    <lineage>
        <taxon>Bacteria</taxon>
        <taxon>Pseudomonadati</taxon>
        <taxon>Myxococcota</taxon>
        <taxon>Myxococcia</taxon>
        <taxon>Myxococcales</taxon>
        <taxon>Cystobacterineae</taxon>
        <taxon>Myxococcaceae</taxon>
        <taxon>Corallococcus</taxon>
    </lineage>
</organism>
<dbReference type="Proteomes" id="UP000563426">
    <property type="component" value="Unassembled WGS sequence"/>
</dbReference>
<evidence type="ECO:0000313" key="2">
    <source>
        <dbReference type="Proteomes" id="UP000563426"/>
    </source>
</evidence>
<dbReference type="Pfam" id="PF19740">
    <property type="entry name" value="DUF6229"/>
    <property type="match status" value="1"/>
</dbReference>
<comment type="caution">
    <text evidence="1">The sequence shown here is derived from an EMBL/GenBank/DDBJ whole genome shotgun (WGS) entry which is preliminary data.</text>
</comment>
<dbReference type="AlphaFoldDB" id="A0A3A8IGH1"/>
<protein>
    <submittedName>
        <fullName evidence="1">Uncharacterized protein</fullName>
    </submittedName>
</protein>
<accession>A0A3A8IGH1</accession>
<dbReference type="InterPro" id="IPR046197">
    <property type="entry name" value="DUF6229"/>
</dbReference>
<proteinExistence type="predicted"/>
<gene>
    <name evidence="1" type="ORF">HMI49_04910</name>
</gene>
<dbReference type="RefSeq" id="WP_120524075.1">
    <property type="nucleotide sequence ID" value="NZ_JABFJV010000015.1"/>
</dbReference>
<keyword evidence="2" id="KW-1185">Reference proteome</keyword>
<dbReference type="OrthoDB" id="5525871at2"/>
<evidence type="ECO:0000313" key="1">
    <source>
        <dbReference type="EMBL" id="NOK32536.1"/>
    </source>
</evidence>
<name>A0A3A8IGH1_9BACT</name>
<reference evidence="1 2" key="1">
    <citation type="submission" date="2020-05" db="EMBL/GenBank/DDBJ databases">
        <authorList>
            <person name="Whitworth D."/>
        </authorList>
    </citation>
    <scope>NUCLEOTIDE SEQUENCE [LARGE SCALE GENOMIC DNA]</scope>
    <source>
        <strain evidence="1 2">AB043B</strain>
    </source>
</reference>